<proteinExistence type="predicted"/>
<dbReference type="Proteomes" id="UP000018857">
    <property type="component" value="Unassembled WGS sequence"/>
</dbReference>
<feature type="domain" description="HTH araC/xylS-type" evidence="4">
    <location>
        <begin position="296"/>
        <end position="394"/>
    </location>
</feature>
<dbReference type="PANTHER" id="PTHR43130">
    <property type="entry name" value="ARAC-FAMILY TRANSCRIPTIONAL REGULATOR"/>
    <property type="match status" value="1"/>
</dbReference>
<dbReference type="STRING" id="1208321.D104_06225"/>
<dbReference type="InterPro" id="IPR018060">
    <property type="entry name" value="HTH_AraC"/>
</dbReference>
<dbReference type="Pfam" id="PF12833">
    <property type="entry name" value="HTH_18"/>
    <property type="match status" value="1"/>
</dbReference>
<comment type="caution">
    <text evidence="5">The sequence shown here is derived from an EMBL/GenBank/DDBJ whole genome shotgun (WGS) entry which is preliminary data.</text>
</comment>
<dbReference type="AlphaFoldDB" id="W1RVR9"/>
<dbReference type="GO" id="GO:0043565">
    <property type="term" value="F:sequence-specific DNA binding"/>
    <property type="evidence" value="ECO:0007669"/>
    <property type="project" value="InterPro"/>
</dbReference>
<keyword evidence="6" id="KW-1185">Reference proteome</keyword>
<protein>
    <submittedName>
        <fullName evidence="5">AraC family transcriptional regulator</fullName>
    </submittedName>
</protein>
<dbReference type="PATRIC" id="fig|1208321.3.peg.1234"/>
<dbReference type="SUPFAM" id="SSF46689">
    <property type="entry name" value="Homeodomain-like"/>
    <property type="match status" value="2"/>
</dbReference>
<dbReference type="SMART" id="SM00342">
    <property type="entry name" value="HTH_ARAC"/>
    <property type="match status" value="1"/>
</dbReference>
<evidence type="ECO:0000259" key="4">
    <source>
        <dbReference type="PROSITE" id="PS01124"/>
    </source>
</evidence>
<dbReference type="InterPro" id="IPR052158">
    <property type="entry name" value="INH-QAR"/>
</dbReference>
<reference evidence="5 6" key="1">
    <citation type="journal article" date="2014" name="Genome Announc.">
        <title>Draft Genome Sequence of Marinomonas sp. Strain D104, a Polycyclic Aromatic Hydrocarbon-Degrading Bacterium from the Deep-Sea Sediment of the Arctic Ocean.</title>
        <authorList>
            <person name="Dong C."/>
            <person name="Bai X."/>
            <person name="Lai Q."/>
            <person name="Xie Y."/>
            <person name="Chen X."/>
            <person name="Shao Z."/>
        </authorList>
    </citation>
    <scope>NUCLEOTIDE SEQUENCE [LARGE SCALE GENOMIC DNA]</scope>
    <source>
        <strain evidence="5 6">D104</strain>
    </source>
</reference>
<dbReference type="InterPro" id="IPR009057">
    <property type="entry name" value="Homeodomain-like_sf"/>
</dbReference>
<dbReference type="Pfam" id="PF01965">
    <property type="entry name" value="DJ-1_PfpI"/>
    <property type="match status" value="1"/>
</dbReference>
<evidence type="ECO:0000256" key="1">
    <source>
        <dbReference type="ARBA" id="ARBA00023015"/>
    </source>
</evidence>
<dbReference type="SUPFAM" id="SSF52317">
    <property type="entry name" value="Class I glutamine amidotransferase-like"/>
    <property type="match status" value="1"/>
</dbReference>
<dbReference type="FunFam" id="1.10.10.60:FF:000090">
    <property type="entry name" value="Transcriptional regulator ArgR, AraC family"/>
    <property type="match status" value="1"/>
</dbReference>
<dbReference type="CDD" id="cd03136">
    <property type="entry name" value="GATase1_AraC_ArgR_like"/>
    <property type="match status" value="1"/>
</dbReference>
<keyword evidence="2" id="KW-0238">DNA-binding</keyword>
<dbReference type="PANTHER" id="PTHR43130:SF3">
    <property type="entry name" value="HTH-TYPE TRANSCRIPTIONAL REGULATOR RV1931C"/>
    <property type="match status" value="1"/>
</dbReference>
<dbReference type="Gene3D" id="3.40.50.880">
    <property type="match status" value="1"/>
</dbReference>
<dbReference type="eggNOG" id="COG4977">
    <property type="taxonomic scope" value="Bacteria"/>
</dbReference>
<keyword evidence="3" id="KW-0804">Transcription</keyword>
<evidence type="ECO:0000256" key="2">
    <source>
        <dbReference type="ARBA" id="ARBA00023125"/>
    </source>
</evidence>
<gene>
    <name evidence="5" type="ORF">D104_06225</name>
</gene>
<organism evidence="5 6">
    <name type="scientific">Marinomonas profundimaris</name>
    <dbReference type="NCBI Taxonomy" id="1208321"/>
    <lineage>
        <taxon>Bacteria</taxon>
        <taxon>Pseudomonadati</taxon>
        <taxon>Pseudomonadota</taxon>
        <taxon>Gammaproteobacteria</taxon>
        <taxon>Oceanospirillales</taxon>
        <taxon>Oceanospirillaceae</taxon>
        <taxon>Marinomonas</taxon>
    </lineage>
</organism>
<dbReference type="PROSITE" id="PS01124">
    <property type="entry name" value="HTH_ARAC_FAMILY_2"/>
    <property type="match status" value="1"/>
</dbReference>
<name>W1RVR9_9GAMM</name>
<dbReference type="InterPro" id="IPR018062">
    <property type="entry name" value="HTH_AraC-typ_CS"/>
</dbReference>
<accession>W1RVR9</accession>
<dbReference type="InterPro" id="IPR002818">
    <property type="entry name" value="DJ-1/PfpI"/>
</dbReference>
<sequence length="435" mass="48514">MLLCAGSVGHCDVLFVLRHGVLYQASRLNMALNAHNSSFLKNKKSVRLNMVCFLPMLMKHTYEDINMVTANGSTLAFDAKSTTKVGFLLLDHFTMIALASSIEPLRMANQLSAEALYSWSLISEDGQSVTASDGLSLTPDYSMEDSAAFDLIVVAGGVDITRTFSAKQVSWLMKQSRKGVQLGGICTGAYVLAYAGLLNGYQCSVHWECLTALQETFPKVNCNNKLFSIDKDRLTSSGGSAPMDMFLNMMTKQHGPKLSNAVSDMFICDRIRNESDQQRMPMRQFNSVGMCTPKLVDVIELMENNLEEPIELDELATFVDVSRRQIERMFHRHLDCSPSRYYLRLRLERARKLLKQSNMSIVEISMACGFISTPHFSRCYRKHIGVSPRDERKTAWKGDAVEASATDKDAIVFIPHAQDALSHSHTEPSYGSVAV</sequence>
<evidence type="ECO:0000313" key="6">
    <source>
        <dbReference type="Proteomes" id="UP000018857"/>
    </source>
</evidence>
<evidence type="ECO:0000256" key="3">
    <source>
        <dbReference type="ARBA" id="ARBA00023163"/>
    </source>
</evidence>
<dbReference type="PROSITE" id="PS00041">
    <property type="entry name" value="HTH_ARAC_FAMILY_1"/>
    <property type="match status" value="1"/>
</dbReference>
<dbReference type="InterPro" id="IPR029062">
    <property type="entry name" value="Class_I_gatase-like"/>
</dbReference>
<keyword evidence="1" id="KW-0805">Transcription regulation</keyword>
<dbReference type="EMBL" id="AYOZ01000008">
    <property type="protein sequence ID" value="ETI61296.1"/>
    <property type="molecule type" value="Genomic_DNA"/>
</dbReference>
<dbReference type="GO" id="GO:0003700">
    <property type="term" value="F:DNA-binding transcription factor activity"/>
    <property type="evidence" value="ECO:0007669"/>
    <property type="project" value="InterPro"/>
</dbReference>
<dbReference type="Gene3D" id="1.10.10.60">
    <property type="entry name" value="Homeodomain-like"/>
    <property type="match status" value="1"/>
</dbReference>
<evidence type="ECO:0000313" key="5">
    <source>
        <dbReference type="EMBL" id="ETI61296.1"/>
    </source>
</evidence>